<dbReference type="GO" id="GO:0020037">
    <property type="term" value="F:heme binding"/>
    <property type="evidence" value="ECO:0007669"/>
    <property type="project" value="InterPro"/>
</dbReference>
<evidence type="ECO:0000313" key="8">
    <source>
        <dbReference type="EMBL" id="GAP63005.1"/>
    </source>
</evidence>
<dbReference type="RefSeq" id="WP_054492879.1">
    <property type="nucleotide sequence ID" value="NZ_BBZA01000106.1"/>
</dbReference>
<dbReference type="STRING" id="872965.SE16_13205"/>
<dbReference type="GO" id="GO:0030313">
    <property type="term" value="C:cell envelope"/>
    <property type="evidence" value="ECO:0007669"/>
    <property type="project" value="UniProtKB-SubCell"/>
</dbReference>
<dbReference type="GO" id="GO:0046872">
    <property type="term" value="F:metal ion binding"/>
    <property type="evidence" value="ECO:0007669"/>
    <property type="project" value="UniProtKB-KW"/>
</dbReference>
<dbReference type="EC" id="1.11.1.5" evidence="8"/>
<dbReference type="InParanoid" id="A0A0M8K6W3"/>
<comment type="caution">
    <text evidence="8">The sequence shown here is derived from an EMBL/GenBank/DDBJ whole genome shotgun (WGS) entry which is preliminary data.</text>
</comment>
<evidence type="ECO:0000256" key="3">
    <source>
        <dbReference type="ARBA" id="ARBA00022723"/>
    </source>
</evidence>
<evidence type="ECO:0000313" key="9">
    <source>
        <dbReference type="Proteomes" id="UP000037784"/>
    </source>
</evidence>
<sequence length="462" mass="50332">MLVRHKAWLAGSLFLLALVGLISVGFQPAQASDPLDRLLRSRLLEHNITVPEPGAPASPAQVELGRMLYFDKLLSGNRDTSCATCHHPALATSDARPLSVGTAGVGLGPDRQRGQERPHIPRNAPDVFNRGSALWTTMFWDMRIEQMPDGRLLTPAGAFLPEGIDDVLAAQALFPPTAEHEMRGMPGDRDLFGHPNELAEIPAQDFPAIWNAIVARLQRTPPYRPLFEDAYPGTRFEEITIAHVANAIAAFEREAFTLLNSPWDRYLRGDDSALSPAAKRGALLFYGELGCSACHSGPLMTDQQAHNIAVPQLGPGKGASAPFDFGRELVSGSPTDRYAFRTPPLRNVAVTGPYMHNGAFRTLEAAVRHHLNPAESLRTYTPSAHLPADLVATYQDDPAVQEALLDTLDRNLHPTTISDDEFADLLAFLHALTDPAVYTLAQEIPTWVPSGLPVAEIEARTP</sequence>
<keyword evidence="5 6" id="KW-0408">Iron</keyword>
<keyword evidence="4 8" id="KW-0560">Oxidoreductase</keyword>
<gene>
    <name evidence="8" type="ORF">ARMA_1428</name>
</gene>
<keyword evidence="8" id="KW-0575">Peroxidase</keyword>
<keyword evidence="9" id="KW-1185">Reference proteome</keyword>
<dbReference type="Pfam" id="PF03150">
    <property type="entry name" value="CCP_MauG"/>
    <property type="match status" value="1"/>
</dbReference>
<reference evidence="9" key="1">
    <citation type="submission" date="2015-08" db="EMBL/GenBank/DDBJ databases">
        <title>Draft Genome Sequence of a Heterotrophic Facultative Anaerobic Bacterium Ardenticatena maritima Strain 110S.</title>
        <authorList>
            <person name="Kawaichi S."/>
            <person name="Yoshida T."/>
            <person name="Sako Y."/>
            <person name="Nakamura R."/>
        </authorList>
    </citation>
    <scope>NUCLEOTIDE SEQUENCE [LARGE SCALE GENOMIC DNA]</scope>
    <source>
        <strain evidence="9">110S</strain>
    </source>
</reference>
<keyword evidence="3 6" id="KW-0479">Metal-binding</keyword>
<accession>A0A0M8K6W3</accession>
<dbReference type="Proteomes" id="UP000037784">
    <property type="component" value="Unassembled WGS sequence"/>
</dbReference>
<dbReference type="SUPFAM" id="SSF46626">
    <property type="entry name" value="Cytochrome c"/>
    <property type="match status" value="2"/>
</dbReference>
<evidence type="ECO:0000259" key="7">
    <source>
        <dbReference type="PROSITE" id="PS51007"/>
    </source>
</evidence>
<dbReference type="EMBL" id="BBZA01000106">
    <property type="protein sequence ID" value="GAP63005.1"/>
    <property type="molecule type" value="Genomic_DNA"/>
</dbReference>
<dbReference type="PROSITE" id="PS51007">
    <property type="entry name" value="CYTC"/>
    <property type="match status" value="1"/>
</dbReference>
<proteinExistence type="predicted"/>
<feature type="domain" description="Cytochrome c" evidence="7">
    <location>
        <begin position="276"/>
        <end position="433"/>
    </location>
</feature>
<evidence type="ECO:0000256" key="5">
    <source>
        <dbReference type="ARBA" id="ARBA00023004"/>
    </source>
</evidence>
<dbReference type="InterPro" id="IPR036909">
    <property type="entry name" value="Cyt_c-like_dom_sf"/>
</dbReference>
<keyword evidence="2 6" id="KW-0349">Heme</keyword>
<evidence type="ECO:0000256" key="4">
    <source>
        <dbReference type="ARBA" id="ARBA00023002"/>
    </source>
</evidence>
<protein>
    <submittedName>
        <fullName evidence="8">Cytochrome c peroxidase</fullName>
        <ecNumber evidence="8">1.11.1.5</ecNumber>
    </submittedName>
</protein>
<dbReference type="Gene3D" id="1.10.760.10">
    <property type="entry name" value="Cytochrome c-like domain"/>
    <property type="match status" value="2"/>
</dbReference>
<evidence type="ECO:0000256" key="2">
    <source>
        <dbReference type="ARBA" id="ARBA00022617"/>
    </source>
</evidence>
<evidence type="ECO:0000256" key="1">
    <source>
        <dbReference type="ARBA" id="ARBA00004196"/>
    </source>
</evidence>
<dbReference type="OrthoDB" id="9772811at2"/>
<dbReference type="InterPro" id="IPR051395">
    <property type="entry name" value="Cytochrome_c_Peroxidase/MauG"/>
</dbReference>
<dbReference type="GO" id="GO:0004130">
    <property type="term" value="F:cytochrome-c peroxidase activity"/>
    <property type="evidence" value="ECO:0007669"/>
    <property type="project" value="UniProtKB-EC"/>
</dbReference>
<name>A0A0M8K6W3_9CHLR</name>
<dbReference type="InterPro" id="IPR009056">
    <property type="entry name" value="Cyt_c-like_dom"/>
</dbReference>
<dbReference type="PANTHER" id="PTHR30600">
    <property type="entry name" value="CYTOCHROME C PEROXIDASE-RELATED"/>
    <property type="match status" value="1"/>
</dbReference>
<dbReference type="GO" id="GO:0009055">
    <property type="term" value="F:electron transfer activity"/>
    <property type="evidence" value="ECO:0007669"/>
    <property type="project" value="InterPro"/>
</dbReference>
<organism evidence="8 9">
    <name type="scientific">Ardenticatena maritima</name>
    <dbReference type="NCBI Taxonomy" id="872965"/>
    <lineage>
        <taxon>Bacteria</taxon>
        <taxon>Bacillati</taxon>
        <taxon>Chloroflexota</taxon>
        <taxon>Ardenticatenia</taxon>
        <taxon>Ardenticatenales</taxon>
        <taxon>Ardenticatenaceae</taxon>
        <taxon>Ardenticatena</taxon>
    </lineage>
</organism>
<comment type="subcellular location">
    <subcellularLocation>
        <location evidence="1">Cell envelope</location>
    </subcellularLocation>
</comment>
<dbReference type="InterPro" id="IPR004852">
    <property type="entry name" value="Di-haem_cyt_c_peroxidsae"/>
</dbReference>
<dbReference type="AlphaFoldDB" id="A0A0M8K6W3"/>
<evidence type="ECO:0000256" key="6">
    <source>
        <dbReference type="PROSITE-ProRule" id="PRU00433"/>
    </source>
</evidence>